<evidence type="ECO:0000259" key="1">
    <source>
        <dbReference type="PROSITE" id="PS51186"/>
    </source>
</evidence>
<dbReference type="Pfam" id="PF00583">
    <property type="entry name" value="Acetyltransf_1"/>
    <property type="match status" value="1"/>
</dbReference>
<dbReference type="VEuPathDB" id="FungiDB:CDV56_102387"/>
<gene>
    <name evidence="2" type="ORF">CDV56_102387</name>
</gene>
<dbReference type="Gene3D" id="3.40.630.30">
    <property type="match status" value="1"/>
</dbReference>
<organism evidence="2 3">
    <name type="scientific">Aspergillus thermomutatus</name>
    <name type="common">Neosartorya pseudofischeri</name>
    <dbReference type="NCBI Taxonomy" id="41047"/>
    <lineage>
        <taxon>Eukaryota</taxon>
        <taxon>Fungi</taxon>
        <taxon>Dikarya</taxon>
        <taxon>Ascomycota</taxon>
        <taxon>Pezizomycotina</taxon>
        <taxon>Eurotiomycetes</taxon>
        <taxon>Eurotiomycetidae</taxon>
        <taxon>Eurotiales</taxon>
        <taxon>Aspergillaceae</taxon>
        <taxon>Aspergillus</taxon>
        <taxon>Aspergillus subgen. Fumigati</taxon>
    </lineage>
</organism>
<dbReference type="GeneID" id="38124361"/>
<proteinExistence type="predicted"/>
<protein>
    <recommendedName>
        <fullName evidence="1">N-acetyltransferase domain-containing protein</fullName>
    </recommendedName>
</protein>
<dbReference type="Proteomes" id="UP000215305">
    <property type="component" value="Unassembled WGS sequence"/>
</dbReference>
<dbReference type="PROSITE" id="PS51186">
    <property type="entry name" value="GNAT"/>
    <property type="match status" value="1"/>
</dbReference>
<dbReference type="CDD" id="cd04301">
    <property type="entry name" value="NAT_SF"/>
    <property type="match status" value="1"/>
</dbReference>
<reference evidence="2" key="1">
    <citation type="submission" date="2018-08" db="EMBL/GenBank/DDBJ databases">
        <title>Draft genome sequence of azole-resistant Aspergillus thermomutatus (Neosartorya pseudofischeri) strain HMR AF 39, isolated from a human nasal aspirate.</title>
        <authorList>
            <person name="Parent-Michaud M."/>
            <person name="Dufresne P.J."/>
            <person name="Fournier E."/>
            <person name="Martineau C."/>
            <person name="Moreira S."/>
            <person name="Perkins V."/>
            <person name="De Repentigny L."/>
            <person name="Dufresne S.F."/>
        </authorList>
    </citation>
    <scope>NUCLEOTIDE SEQUENCE [LARGE SCALE GENOMIC DNA]</scope>
    <source>
        <strain evidence="2">HMR AF 39</strain>
    </source>
</reference>
<dbReference type="InterPro" id="IPR016181">
    <property type="entry name" value="Acyl_CoA_acyltransferase"/>
</dbReference>
<dbReference type="AlphaFoldDB" id="A0A397HJZ8"/>
<name>A0A397HJZ8_ASPTH</name>
<keyword evidence="3" id="KW-1185">Reference proteome</keyword>
<sequence length="224" mass="25659">MKTASLPTKCLLEPVNFHDADQFAELHRQRTICGWDSDPQTLTKWKGKQQENLKALFWVTIPNPSTGDENKNDNAIAIRAGHIALDAYCDPPELDLARADKSVLAISSFFILPEYRSYGLGRRAMRLVEEMAIAEPYGSPRCRFIALTALSKRYVYDEGPEWRGLWGRLGMSPPSFSIQEWYESLGYVSWKEEPLYEERTLDGEVVKLWEAFMRKEVQSESSVS</sequence>
<evidence type="ECO:0000313" key="2">
    <source>
        <dbReference type="EMBL" id="RHZ63415.1"/>
    </source>
</evidence>
<dbReference type="RefSeq" id="XP_026617118.1">
    <property type="nucleotide sequence ID" value="XM_026756006.1"/>
</dbReference>
<comment type="caution">
    <text evidence="2">The sequence shown here is derived from an EMBL/GenBank/DDBJ whole genome shotgun (WGS) entry which is preliminary data.</text>
</comment>
<evidence type="ECO:0000313" key="3">
    <source>
        <dbReference type="Proteomes" id="UP000215305"/>
    </source>
</evidence>
<accession>A0A397HJZ8</accession>
<dbReference type="SUPFAM" id="SSF55729">
    <property type="entry name" value="Acyl-CoA N-acyltransferases (Nat)"/>
    <property type="match status" value="1"/>
</dbReference>
<feature type="domain" description="N-acetyltransferase" evidence="1">
    <location>
        <begin position="10"/>
        <end position="202"/>
    </location>
</feature>
<dbReference type="EMBL" id="NKHU02000029">
    <property type="protein sequence ID" value="RHZ63415.1"/>
    <property type="molecule type" value="Genomic_DNA"/>
</dbReference>
<dbReference type="GO" id="GO:0016747">
    <property type="term" value="F:acyltransferase activity, transferring groups other than amino-acyl groups"/>
    <property type="evidence" value="ECO:0007669"/>
    <property type="project" value="InterPro"/>
</dbReference>
<dbReference type="STRING" id="41047.A0A397HJZ8"/>
<dbReference type="InterPro" id="IPR000182">
    <property type="entry name" value="GNAT_dom"/>
</dbReference>
<dbReference type="OrthoDB" id="2326446at2759"/>